<dbReference type="PANTHER" id="PTHR34512:SF30">
    <property type="entry name" value="OUTER MEMBRANE PROTEIN ASSEMBLY FACTOR BAMB"/>
    <property type="match status" value="1"/>
</dbReference>
<keyword evidence="2" id="KW-0812">Transmembrane</keyword>
<dbReference type="InterPro" id="IPR015943">
    <property type="entry name" value="WD40/YVTN_repeat-like_dom_sf"/>
</dbReference>
<evidence type="ECO:0000256" key="2">
    <source>
        <dbReference type="SAM" id="Phobius"/>
    </source>
</evidence>
<reference evidence="4" key="1">
    <citation type="submission" date="2010-01" db="EMBL/GenBank/DDBJ databases">
        <title>Genome fragments of uncultured bacteria from the North Pacific subtropical Gyre.</title>
        <authorList>
            <person name="Pham V.D."/>
            <person name="Delong E.F."/>
        </authorList>
    </citation>
    <scope>NUCLEOTIDE SEQUENCE</scope>
</reference>
<dbReference type="SUPFAM" id="SSF50998">
    <property type="entry name" value="Quinoprotein alcohol dehydrogenase-like"/>
    <property type="match status" value="1"/>
</dbReference>
<dbReference type="Pfam" id="PF13360">
    <property type="entry name" value="PQQ_2"/>
    <property type="match status" value="1"/>
</dbReference>
<accession>E7C3P0</accession>
<dbReference type="PANTHER" id="PTHR34512">
    <property type="entry name" value="CELL SURFACE PROTEIN"/>
    <property type="match status" value="1"/>
</dbReference>
<dbReference type="InterPro" id="IPR011047">
    <property type="entry name" value="Quinoprotein_ADH-like_sf"/>
</dbReference>
<evidence type="ECO:0000256" key="1">
    <source>
        <dbReference type="SAM" id="MobiDB-lite"/>
    </source>
</evidence>
<keyword evidence="2" id="KW-0472">Membrane</keyword>
<dbReference type="AlphaFoldDB" id="E7C3P0"/>
<organism evidence="4">
    <name type="scientific">uncultured myxobacterium HF0200_08J13</name>
    <dbReference type="NCBI Taxonomy" id="723558"/>
    <lineage>
        <taxon>Bacteria</taxon>
        <taxon>Pseudomonadati</taxon>
        <taxon>Myxococcota</taxon>
        <taxon>Myxococcia</taxon>
        <taxon>Myxococcales</taxon>
        <taxon>environmental samples</taxon>
    </lineage>
</organism>
<feature type="region of interest" description="Disordered" evidence="1">
    <location>
        <begin position="108"/>
        <end position="142"/>
    </location>
</feature>
<name>E7C3P0_9BACT</name>
<feature type="compositionally biased region" description="Low complexity" evidence="1">
    <location>
        <begin position="108"/>
        <end position="118"/>
    </location>
</feature>
<protein>
    <recommendedName>
        <fullName evidence="3">Pyrrolo-quinoline quinone repeat domain-containing protein</fullName>
    </recommendedName>
</protein>
<feature type="domain" description="Pyrrolo-quinoline quinone repeat" evidence="3">
    <location>
        <begin position="212"/>
        <end position="461"/>
    </location>
</feature>
<proteinExistence type="predicted"/>
<dbReference type="InterPro" id="IPR002372">
    <property type="entry name" value="PQQ_rpt_dom"/>
</dbReference>
<dbReference type="EMBL" id="GU567974">
    <property type="protein sequence ID" value="ADI22065.1"/>
    <property type="molecule type" value="Genomic_DNA"/>
</dbReference>
<evidence type="ECO:0000313" key="4">
    <source>
        <dbReference type="EMBL" id="ADI22065.1"/>
    </source>
</evidence>
<feature type="transmembrane region" description="Helical" evidence="2">
    <location>
        <begin position="43"/>
        <end position="69"/>
    </location>
</feature>
<evidence type="ECO:0000259" key="3">
    <source>
        <dbReference type="Pfam" id="PF13360"/>
    </source>
</evidence>
<sequence length="537" mass="58962">MAILVLGVLAEWLVWNVIAQDRTHQVMYSMPVLSATALATTLWWLFFSSLDWSVRGGGVLFVVVALGVFRTQYRFEGFDGAMFPRFASQSEPTREERLDEFLTKTAAAAKGSPSTAATDGNDQPPIAPTAKGSDNAPGQPAADAPRLLITSADWPEYRGPLRDGVVRSGVGDIDWTQTPEEIWRHPVGAGWSSFAVADGRAFTQEQRGDLEYVVCYDVQTGRQLWEHADNVRFEEAMGGIGPRATPTLFDSRVYAVGASGQLNCLDALTGRVQWTTNILTDAGVENIPWAMAGSPLITGIAVIAVPGGNKGLIAYDRISGETLWHNGNHPASYAAPMLATLGGVEQILWFHGDGLSSHAIDGGHQLWNFEWHNQPKINAAQPMIVDESNVLIGSGYATGAASINVRKGTRANNWVVDAAWTESRRFKLKFNAAVRLENYAYGLDEGILECIDIRDGKMKWKRGRYGYGQLLLVGDVLIVQSEDGDVAYVRASSEQFEELHRFPALSATTWNHPVLWNWLLLVRNAEEVVCFRLPIGQ</sequence>
<keyword evidence="2" id="KW-1133">Transmembrane helix</keyword>
<dbReference type="Gene3D" id="2.130.10.10">
    <property type="entry name" value="YVTN repeat-like/Quinoprotein amine dehydrogenase"/>
    <property type="match status" value="2"/>
</dbReference>